<dbReference type="Gene3D" id="2.60.120.200">
    <property type="match status" value="1"/>
</dbReference>
<protein>
    <recommendedName>
        <fullName evidence="1">DUF6250 domain-containing protein</fullName>
    </recommendedName>
</protein>
<dbReference type="PATRIC" id="fig|512763.3.peg.264"/>
<organism evidence="2 3">
    <name type="scientific">Rufibacter tibetensis</name>
    <dbReference type="NCBI Taxonomy" id="512763"/>
    <lineage>
        <taxon>Bacteria</taxon>
        <taxon>Pseudomonadati</taxon>
        <taxon>Bacteroidota</taxon>
        <taxon>Cytophagia</taxon>
        <taxon>Cytophagales</taxon>
        <taxon>Hymenobacteraceae</taxon>
        <taxon>Rufibacter</taxon>
    </lineage>
</organism>
<dbReference type="InterPro" id="IPR046217">
    <property type="entry name" value="DUF6250"/>
</dbReference>
<evidence type="ECO:0000313" key="2">
    <source>
        <dbReference type="EMBL" id="ALI97843.1"/>
    </source>
</evidence>
<keyword evidence="3" id="KW-1185">Reference proteome</keyword>
<proteinExistence type="predicted"/>
<dbReference type="STRING" id="512763.DC20_01195"/>
<dbReference type="Proteomes" id="UP000061382">
    <property type="component" value="Chromosome"/>
</dbReference>
<name>A0A0P0C8Z1_9BACT</name>
<accession>A0A0P0C8Z1</accession>
<dbReference type="KEGG" id="rti:DC20_01195"/>
<feature type="domain" description="DUF6250" evidence="1">
    <location>
        <begin position="71"/>
        <end position="229"/>
    </location>
</feature>
<evidence type="ECO:0000313" key="3">
    <source>
        <dbReference type="Proteomes" id="UP000061382"/>
    </source>
</evidence>
<dbReference type="EMBL" id="CP012643">
    <property type="protein sequence ID" value="ALI97843.1"/>
    <property type="molecule type" value="Genomic_DNA"/>
</dbReference>
<gene>
    <name evidence="2" type="ORF">DC20_01195</name>
</gene>
<sequence length="235" mass="26935">MCLLVFSVGCTRNGNLSQNADAAETKEKALYEKGELLYEDKFDTDLKNWIVEAPTTAGSTVTIQDGKLLMDVDGGATIWFNQKLSGDILIEYTRKVLIGSGKNDRLSDLNQFWMATDPRNNNLFTRSGVFSEYDSLLLYYVGFGGNTNSTTRFRKYTGNGERVLYTDLTDKAHLLEPNKEYSIRIVVRDGVTKFYVDNEEYFSFQDPEPLREGYFGFRTVQSRQEADDFRVYRIK</sequence>
<dbReference type="Pfam" id="PF19763">
    <property type="entry name" value="DUF6250"/>
    <property type="match status" value="1"/>
</dbReference>
<evidence type="ECO:0000259" key="1">
    <source>
        <dbReference type="Pfam" id="PF19763"/>
    </source>
</evidence>
<dbReference type="AlphaFoldDB" id="A0A0P0C8Z1"/>
<reference evidence="2 3" key="1">
    <citation type="submission" date="2015-08" db="EMBL/GenBank/DDBJ databases">
        <title>Complete genome sequence of Rufibacter tibetensis strain 1351t, a radiation-resistant bacterium from tibet plateau.</title>
        <authorList>
            <person name="Dai J."/>
        </authorList>
    </citation>
    <scope>NUCLEOTIDE SEQUENCE [LARGE SCALE GENOMIC DNA]</scope>
    <source>
        <strain evidence="2 3">1351</strain>
    </source>
</reference>